<comment type="caution">
    <text evidence="3">The sequence shown here is derived from an EMBL/GenBank/DDBJ whole genome shotgun (WGS) entry which is preliminary data.</text>
</comment>
<evidence type="ECO:0000313" key="3">
    <source>
        <dbReference type="EMBL" id="TWF46428.1"/>
    </source>
</evidence>
<evidence type="ECO:0000256" key="1">
    <source>
        <dbReference type="SAM" id="Coils"/>
    </source>
</evidence>
<keyword evidence="1" id="KW-0175">Coiled coil</keyword>
<organism evidence="3 4">
    <name type="scientific">Neorhizobium alkalisoli</name>
    <dbReference type="NCBI Taxonomy" id="528178"/>
    <lineage>
        <taxon>Bacteria</taxon>
        <taxon>Pseudomonadati</taxon>
        <taxon>Pseudomonadota</taxon>
        <taxon>Alphaproteobacteria</taxon>
        <taxon>Hyphomicrobiales</taxon>
        <taxon>Rhizobiaceae</taxon>
        <taxon>Rhizobium/Agrobacterium group</taxon>
        <taxon>Neorhizobium</taxon>
    </lineage>
</organism>
<keyword evidence="2" id="KW-1133">Transmembrane helix</keyword>
<proteinExistence type="predicted"/>
<name>A0A561Q7U8_9HYPH</name>
<accession>A0A561Q7U8</accession>
<keyword evidence="2" id="KW-0812">Transmembrane</keyword>
<keyword evidence="2" id="KW-0472">Membrane</keyword>
<gene>
    <name evidence="3" type="ORF">FHW37_115125</name>
</gene>
<feature type="coiled-coil region" evidence="1">
    <location>
        <begin position="72"/>
        <end position="106"/>
    </location>
</feature>
<dbReference type="EMBL" id="VIWP01000015">
    <property type="protein sequence ID" value="TWF46428.1"/>
    <property type="molecule type" value="Genomic_DNA"/>
</dbReference>
<dbReference type="Proteomes" id="UP000320653">
    <property type="component" value="Unassembled WGS sequence"/>
</dbReference>
<protein>
    <submittedName>
        <fullName evidence="3">Uncharacterized protein</fullName>
    </submittedName>
</protein>
<dbReference type="AlphaFoldDB" id="A0A561Q7U8"/>
<dbReference type="RefSeq" id="WP_145643363.1">
    <property type="nucleotide sequence ID" value="NZ_VIWP01000015.1"/>
</dbReference>
<evidence type="ECO:0000256" key="2">
    <source>
        <dbReference type="SAM" id="Phobius"/>
    </source>
</evidence>
<keyword evidence="4" id="KW-1185">Reference proteome</keyword>
<evidence type="ECO:0000313" key="4">
    <source>
        <dbReference type="Proteomes" id="UP000320653"/>
    </source>
</evidence>
<dbReference type="OrthoDB" id="8404694at2"/>
<reference evidence="3 4" key="1">
    <citation type="submission" date="2019-06" db="EMBL/GenBank/DDBJ databases">
        <title>Sorghum-associated microbial communities from plants grown in Nebraska, USA.</title>
        <authorList>
            <person name="Schachtman D."/>
        </authorList>
    </citation>
    <scope>NUCLEOTIDE SEQUENCE [LARGE SCALE GENOMIC DNA]</scope>
    <source>
        <strain evidence="3 4">1225</strain>
    </source>
</reference>
<feature type="transmembrane region" description="Helical" evidence="2">
    <location>
        <begin position="9"/>
        <end position="27"/>
    </location>
</feature>
<sequence length="123" mass="13276">MIAVLTSKVGGYLLAGIAAILLAWWAYSHVYDTGYSAAKTHYAAVIAQMKADAETAKADEIERQDTVNDAAKASEVRRIAAMQAANEQLQSKIEELEREADEDPDAAKPVLGAASVRRVNSIR</sequence>